<gene>
    <name evidence="2" type="ORF">G2W53_004108</name>
</gene>
<dbReference type="EMBL" id="JAAIUW010000002">
    <property type="protein sequence ID" value="KAF7841810.1"/>
    <property type="molecule type" value="Genomic_DNA"/>
</dbReference>
<protein>
    <submittedName>
        <fullName evidence="2">Uncharacterized protein</fullName>
    </submittedName>
</protein>
<proteinExistence type="predicted"/>
<name>A0A834XB60_9FABA</name>
<evidence type="ECO:0000256" key="1">
    <source>
        <dbReference type="SAM" id="MobiDB-lite"/>
    </source>
</evidence>
<evidence type="ECO:0000313" key="2">
    <source>
        <dbReference type="EMBL" id="KAF7841810.1"/>
    </source>
</evidence>
<feature type="region of interest" description="Disordered" evidence="1">
    <location>
        <begin position="1"/>
        <end position="48"/>
    </location>
</feature>
<sequence length="70" mass="7494">MQMSSGRIGRGRGNSTGPPQQPIFHDDELLHDIPTGPSQQQGTTGSACVDSSTIIHQGRDPINGKTWIQP</sequence>
<evidence type="ECO:0000313" key="3">
    <source>
        <dbReference type="Proteomes" id="UP000634136"/>
    </source>
</evidence>
<feature type="compositionally biased region" description="Low complexity" evidence="1">
    <location>
        <begin position="1"/>
        <end position="17"/>
    </location>
</feature>
<organism evidence="2 3">
    <name type="scientific">Senna tora</name>
    <dbReference type="NCBI Taxonomy" id="362788"/>
    <lineage>
        <taxon>Eukaryota</taxon>
        <taxon>Viridiplantae</taxon>
        <taxon>Streptophyta</taxon>
        <taxon>Embryophyta</taxon>
        <taxon>Tracheophyta</taxon>
        <taxon>Spermatophyta</taxon>
        <taxon>Magnoliopsida</taxon>
        <taxon>eudicotyledons</taxon>
        <taxon>Gunneridae</taxon>
        <taxon>Pentapetalae</taxon>
        <taxon>rosids</taxon>
        <taxon>fabids</taxon>
        <taxon>Fabales</taxon>
        <taxon>Fabaceae</taxon>
        <taxon>Caesalpinioideae</taxon>
        <taxon>Cassia clade</taxon>
        <taxon>Senna</taxon>
    </lineage>
</organism>
<reference evidence="2" key="1">
    <citation type="submission" date="2020-09" db="EMBL/GenBank/DDBJ databases">
        <title>Genome-Enabled Discovery of Anthraquinone Biosynthesis in Senna tora.</title>
        <authorList>
            <person name="Kang S.-H."/>
            <person name="Pandey R.P."/>
            <person name="Lee C.-M."/>
            <person name="Sim J.-S."/>
            <person name="Jeong J.-T."/>
            <person name="Choi B.-S."/>
            <person name="Jung M."/>
            <person name="Ginzburg D."/>
            <person name="Zhao K."/>
            <person name="Won S.Y."/>
            <person name="Oh T.-J."/>
            <person name="Yu Y."/>
            <person name="Kim N.-H."/>
            <person name="Lee O.R."/>
            <person name="Lee T.-H."/>
            <person name="Bashyal P."/>
            <person name="Kim T.-S."/>
            <person name="Lee W.-H."/>
            <person name="Kawkins C."/>
            <person name="Kim C.-K."/>
            <person name="Kim J.S."/>
            <person name="Ahn B.O."/>
            <person name="Rhee S.Y."/>
            <person name="Sohng J.K."/>
        </authorList>
    </citation>
    <scope>NUCLEOTIDE SEQUENCE</scope>
    <source>
        <tissue evidence="2">Leaf</tissue>
    </source>
</reference>
<accession>A0A834XB60</accession>
<comment type="caution">
    <text evidence="2">The sequence shown here is derived from an EMBL/GenBank/DDBJ whole genome shotgun (WGS) entry which is preliminary data.</text>
</comment>
<feature type="compositionally biased region" description="Polar residues" evidence="1">
    <location>
        <begin position="36"/>
        <end position="48"/>
    </location>
</feature>
<keyword evidence="3" id="KW-1185">Reference proteome</keyword>
<dbReference type="AlphaFoldDB" id="A0A834XB60"/>
<dbReference type="Proteomes" id="UP000634136">
    <property type="component" value="Unassembled WGS sequence"/>
</dbReference>